<reference evidence="1 2" key="1">
    <citation type="submission" date="2018-03" db="EMBL/GenBank/DDBJ databases">
        <title>Cross-interface Injection: A General Nanoliter Liquid Handling Method Applied to Single Cells Genome Amplification Automated Nanoliter Liquid Handling Applied to Single Cell Multiple Displacement Amplification.</title>
        <authorList>
            <person name="Yun J."/>
            <person name="Xu P."/>
            <person name="Xu J."/>
            <person name="Dai X."/>
            <person name="Wang Y."/>
            <person name="Zheng X."/>
            <person name="Cao C."/>
            <person name="Yi Q."/>
            <person name="Zhu Y."/>
            <person name="Wang L."/>
            <person name="Dong Z."/>
            <person name="Huang Y."/>
            <person name="Huang L."/>
            <person name="Du W."/>
        </authorList>
    </citation>
    <scope>NUCLEOTIDE SEQUENCE [LARGE SCALE GENOMIC DNA]</scope>
    <source>
        <strain evidence="1 2">Z-D1-2</strain>
    </source>
</reference>
<gene>
    <name evidence="1" type="ORF">C9994_10875</name>
</gene>
<dbReference type="GO" id="GO:0016740">
    <property type="term" value="F:transferase activity"/>
    <property type="evidence" value="ECO:0007669"/>
    <property type="project" value="UniProtKB-KW"/>
</dbReference>
<dbReference type="AlphaFoldDB" id="A0A2T4DP96"/>
<evidence type="ECO:0000313" key="1">
    <source>
        <dbReference type="EMBL" id="PTB95622.1"/>
    </source>
</evidence>
<dbReference type="EMBL" id="PYVU01000099">
    <property type="protein sequence ID" value="PTB95622.1"/>
    <property type="molecule type" value="Genomic_DNA"/>
</dbReference>
<protein>
    <submittedName>
        <fullName evidence="1">Nucleotidyl transferase AbiEii/AbiGii toxin family protein</fullName>
    </submittedName>
</protein>
<organism evidence="1 2">
    <name type="scientific">Marivirga lumbricoides</name>
    <dbReference type="NCBI Taxonomy" id="1046115"/>
    <lineage>
        <taxon>Bacteria</taxon>
        <taxon>Pseudomonadati</taxon>
        <taxon>Bacteroidota</taxon>
        <taxon>Cytophagia</taxon>
        <taxon>Cytophagales</taxon>
        <taxon>Marivirgaceae</taxon>
        <taxon>Marivirga</taxon>
    </lineage>
</organism>
<dbReference type="InterPro" id="IPR014942">
    <property type="entry name" value="AbiEii"/>
</dbReference>
<dbReference type="Gene3D" id="3.10.450.620">
    <property type="entry name" value="JHP933, nucleotidyltransferase-like core domain"/>
    <property type="match status" value="1"/>
</dbReference>
<accession>A0A2T4DP96</accession>
<evidence type="ECO:0000313" key="2">
    <source>
        <dbReference type="Proteomes" id="UP000240608"/>
    </source>
</evidence>
<comment type="caution">
    <text evidence="1">The sequence shown here is derived from an EMBL/GenBank/DDBJ whole genome shotgun (WGS) entry which is preliminary data.</text>
</comment>
<proteinExistence type="predicted"/>
<name>A0A2T4DP96_9BACT</name>
<sequence>MKKDSIYYRQVQLLVRILPLLDSEKCFALKGGTAINLFYRELPRLSVDIDLLYLPSEGREEALANIREALSRLSELIKKTIPGIRIQNTHEQGNALRLILQVEDIRVKVELSPVIRGSVFPEVRMEVCETVEREFGYAEIQVASLPDLYAGKIAAALDRQHPRDLFDVKFLLENEGFTENLRKTFLVFLISHQRPMAELLAPHRKDIREIYESEFAQMAEVDISVEVLERTREQLVTVINKEMTPDERAFLLSFKERKPQWELLGLPNMEEVAHLPSVQWKLLNLSKMDEKKHRQAAEKLKEVLFNNKT</sequence>
<dbReference type="Pfam" id="PF08843">
    <property type="entry name" value="AbiEii"/>
    <property type="match status" value="1"/>
</dbReference>
<keyword evidence="1" id="KW-0808">Transferase</keyword>
<dbReference type="Proteomes" id="UP000240608">
    <property type="component" value="Unassembled WGS sequence"/>
</dbReference>